<keyword evidence="3" id="KW-1185">Reference proteome</keyword>
<dbReference type="AlphaFoldDB" id="A0A9W8JZE5"/>
<dbReference type="SMART" id="SM00256">
    <property type="entry name" value="FBOX"/>
    <property type="match status" value="1"/>
</dbReference>
<comment type="caution">
    <text evidence="2">The sequence shown here is derived from an EMBL/GenBank/DDBJ whole genome shotgun (WGS) entry which is preliminary data.</text>
</comment>
<dbReference type="PROSITE" id="PS50181">
    <property type="entry name" value="FBOX"/>
    <property type="match status" value="1"/>
</dbReference>
<dbReference type="EMBL" id="JANKHO010000626">
    <property type="protein sequence ID" value="KAJ3507774.1"/>
    <property type="molecule type" value="Genomic_DNA"/>
</dbReference>
<evidence type="ECO:0000313" key="3">
    <source>
        <dbReference type="Proteomes" id="UP001148786"/>
    </source>
</evidence>
<reference evidence="2" key="1">
    <citation type="submission" date="2022-07" db="EMBL/GenBank/DDBJ databases">
        <title>Genome Sequence of Agrocybe chaxingu.</title>
        <authorList>
            <person name="Buettner E."/>
        </authorList>
    </citation>
    <scope>NUCLEOTIDE SEQUENCE</scope>
    <source>
        <strain evidence="2">MP-N11</strain>
    </source>
</reference>
<dbReference type="SUPFAM" id="SSF81383">
    <property type="entry name" value="F-box domain"/>
    <property type="match status" value="1"/>
</dbReference>
<gene>
    <name evidence="2" type="ORF">NLJ89_g6116</name>
</gene>
<dbReference type="Proteomes" id="UP001148786">
    <property type="component" value="Unassembled WGS sequence"/>
</dbReference>
<dbReference type="InterPro" id="IPR036322">
    <property type="entry name" value="WD40_repeat_dom_sf"/>
</dbReference>
<dbReference type="InterPro" id="IPR036047">
    <property type="entry name" value="F-box-like_dom_sf"/>
</dbReference>
<dbReference type="SUPFAM" id="SSF50978">
    <property type="entry name" value="WD40 repeat-like"/>
    <property type="match status" value="1"/>
</dbReference>
<protein>
    <recommendedName>
        <fullName evidence="1">F-box domain-containing protein</fullName>
    </recommendedName>
</protein>
<dbReference type="OrthoDB" id="2688364at2759"/>
<sequence>MKFTLSRRRITKKTRFCDLPEDLLRLIFQCSDPIDLANLGKTCKPLYRLSSERITWLTVFRDVMAINDMFIPPNAIEECTAGALKYAATAPSRMLSLILDYPLLEKDPSELFTFRFVTSEPVHDLFLIPGGCYLVVLQDGRLDIWEMNMNRISVNCFIASGTCKQDARNILSVFRVGGTTPLGLRIATADKAAFYDTRIHIYEYRSGVPDIPLIAELRTRGIITSASLRGNYCAILTDEGLVVWDYLHGLYASWPISQDDSFDKIFLDDNYLTISGAKFLNIWQLPHLQTCPTRADGPPPFTSESVPPPHSTYIISGQRAGSNERFYSIRLHDWYNSNLEDLFTDTISNNKLTRYRLQRSQASDKPSLSGDIISIGPLGLRDAPVNTLKEHRLCNGFTVTGYNNEDSEAQALVAPRNLVSPSYFPYPQASIDQHSTKAVLLSSQVQDERWSFDPTSGRLVYVDASEPDLRTICVVDLLKALENGRRHEQQKSATEQSPTITALPQFVKEWMFKKYLKLKYLLLVIWEYFSNRT</sequence>
<name>A0A9W8JZE5_9AGAR</name>
<accession>A0A9W8JZE5</accession>
<evidence type="ECO:0000259" key="1">
    <source>
        <dbReference type="PROSITE" id="PS50181"/>
    </source>
</evidence>
<evidence type="ECO:0000313" key="2">
    <source>
        <dbReference type="EMBL" id="KAJ3507774.1"/>
    </source>
</evidence>
<dbReference type="InterPro" id="IPR001810">
    <property type="entry name" value="F-box_dom"/>
</dbReference>
<dbReference type="Pfam" id="PF12937">
    <property type="entry name" value="F-box-like"/>
    <property type="match status" value="1"/>
</dbReference>
<feature type="domain" description="F-box" evidence="1">
    <location>
        <begin position="13"/>
        <end position="59"/>
    </location>
</feature>
<proteinExistence type="predicted"/>
<organism evidence="2 3">
    <name type="scientific">Agrocybe chaxingu</name>
    <dbReference type="NCBI Taxonomy" id="84603"/>
    <lineage>
        <taxon>Eukaryota</taxon>
        <taxon>Fungi</taxon>
        <taxon>Dikarya</taxon>
        <taxon>Basidiomycota</taxon>
        <taxon>Agaricomycotina</taxon>
        <taxon>Agaricomycetes</taxon>
        <taxon>Agaricomycetidae</taxon>
        <taxon>Agaricales</taxon>
        <taxon>Agaricineae</taxon>
        <taxon>Strophariaceae</taxon>
        <taxon>Agrocybe</taxon>
    </lineage>
</organism>